<dbReference type="PATRIC" id="fig|1423892.3.peg.369"/>
<dbReference type="KEGG" id="emr:EMUR_01815"/>
<accession>V9R7A4</accession>
<keyword evidence="2" id="KW-1185">Reference proteome</keyword>
<sequence length="65" mass="7736">MIICGLYKFLSDVSRKYVMDRFKYNYVCENYLHKGVTRKMNLSSGMIRYYGEYSSGNNVGYYEIC</sequence>
<dbReference type="STRING" id="1423892.EMUR_01815"/>
<evidence type="ECO:0000313" key="2">
    <source>
        <dbReference type="Proteomes" id="UP000018689"/>
    </source>
</evidence>
<proteinExistence type="predicted"/>
<dbReference type="Proteomes" id="UP000018689">
    <property type="component" value="Chromosome"/>
</dbReference>
<name>V9R7A4_9RICK</name>
<evidence type="ECO:0000313" key="1">
    <source>
        <dbReference type="EMBL" id="AHC39697.1"/>
    </source>
</evidence>
<dbReference type="EMBL" id="CP006917">
    <property type="protein sequence ID" value="AHC39697.1"/>
    <property type="molecule type" value="Genomic_DNA"/>
</dbReference>
<protein>
    <submittedName>
        <fullName evidence="1">Uncharacterized protein</fullName>
    </submittedName>
</protein>
<organism evidence="1 2">
    <name type="scientific">Ehrlichia muris AS145</name>
    <dbReference type="NCBI Taxonomy" id="1423892"/>
    <lineage>
        <taxon>Bacteria</taxon>
        <taxon>Pseudomonadati</taxon>
        <taxon>Pseudomonadota</taxon>
        <taxon>Alphaproteobacteria</taxon>
        <taxon>Rickettsiales</taxon>
        <taxon>Anaplasmataceae</taxon>
        <taxon>Ehrlichia</taxon>
    </lineage>
</organism>
<reference evidence="1 2" key="1">
    <citation type="journal article" date="2014" name="Genome Announc.">
        <title>Complete Genome Sequence of Ehrlichia muris Strain AS145T, a Model Monocytotropic Ehrlichia Strain.</title>
        <authorList>
            <person name="Thirumalapura N.R."/>
            <person name="Qin X."/>
            <person name="Kuriakose J.A."/>
            <person name="Walker D.H."/>
        </authorList>
    </citation>
    <scope>NUCLEOTIDE SEQUENCE [LARGE SCALE GENOMIC DNA]</scope>
    <source>
        <strain evidence="2">AS154</strain>
    </source>
</reference>
<gene>
    <name evidence="1" type="ORF">EMUR_01815</name>
</gene>
<dbReference type="AlphaFoldDB" id="V9R7A4"/>
<dbReference type="HOGENOM" id="CLU_2842848_0_0_5"/>